<dbReference type="Proteomes" id="UP000886804">
    <property type="component" value="Unassembled WGS sequence"/>
</dbReference>
<dbReference type="Gene3D" id="2.30.40.10">
    <property type="entry name" value="Urease, subunit C, domain 1"/>
    <property type="match status" value="1"/>
</dbReference>
<dbReference type="GO" id="GO:0016810">
    <property type="term" value="F:hydrolase activity, acting on carbon-nitrogen (but not peptide) bonds"/>
    <property type="evidence" value="ECO:0007669"/>
    <property type="project" value="InterPro"/>
</dbReference>
<reference evidence="2" key="1">
    <citation type="journal article" date="2021" name="PeerJ">
        <title>Extensive microbial diversity within the chicken gut microbiome revealed by metagenomics and culture.</title>
        <authorList>
            <person name="Gilroy R."/>
            <person name="Ravi A."/>
            <person name="Getino M."/>
            <person name="Pursley I."/>
            <person name="Horton D.L."/>
            <person name="Alikhan N.F."/>
            <person name="Baker D."/>
            <person name="Gharbi K."/>
            <person name="Hall N."/>
            <person name="Watson M."/>
            <person name="Adriaenssens E.M."/>
            <person name="Foster-Nyarko E."/>
            <person name="Jarju S."/>
            <person name="Secka A."/>
            <person name="Antonio M."/>
            <person name="Oren A."/>
            <person name="Chaudhuri R.R."/>
            <person name="La Ragione R."/>
            <person name="Hildebrand F."/>
            <person name="Pallen M.J."/>
        </authorList>
    </citation>
    <scope>NUCLEOTIDE SEQUENCE</scope>
    <source>
        <strain evidence="2">CHK188-4685</strain>
    </source>
</reference>
<dbReference type="SUPFAM" id="SSF51338">
    <property type="entry name" value="Composite domain of metallo-dependent hydrolases"/>
    <property type="match status" value="1"/>
</dbReference>
<proteinExistence type="predicted"/>
<gene>
    <name evidence="2" type="ORF">H9716_04090</name>
</gene>
<evidence type="ECO:0000259" key="1">
    <source>
        <dbReference type="Pfam" id="PF01979"/>
    </source>
</evidence>
<dbReference type="SUPFAM" id="SSF51556">
    <property type="entry name" value="Metallo-dependent hydrolases"/>
    <property type="match status" value="1"/>
</dbReference>
<name>A0A9D2RJV4_9FIRM</name>
<comment type="caution">
    <text evidence="2">The sequence shown here is derived from an EMBL/GenBank/DDBJ whole genome shotgun (WGS) entry which is preliminary data.</text>
</comment>
<dbReference type="InterPro" id="IPR020043">
    <property type="entry name" value="Deacetylase_Atu3266-like"/>
</dbReference>
<dbReference type="InterPro" id="IPR032466">
    <property type="entry name" value="Metal_Hydrolase"/>
</dbReference>
<evidence type="ECO:0000313" key="2">
    <source>
        <dbReference type="EMBL" id="HJB07024.1"/>
    </source>
</evidence>
<protein>
    <submittedName>
        <fullName evidence="2">Amidohydrolase family protein</fullName>
    </submittedName>
</protein>
<dbReference type="EMBL" id="DWYS01000052">
    <property type="protein sequence ID" value="HJB07024.1"/>
    <property type="molecule type" value="Genomic_DNA"/>
</dbReference>
<dbReference type="PANTHER" id="PTHR42717">
    <property type="entry name" value="DIHYDROOROTASE-RELATED"/>
    <property type="match status" value="1"/>
</dbReference>
<accession>A0A9D2RJV4</accession>
<feature type="domain" description="Amidohydrolase-related" evidence="1">
    <location>
        <begin position="62"/>
        <end position="205"/>
    </location>
</feature>
<dbReference type="InterPro" id="IPR006680">
    <property type="entry name" value="Amidohydro-rel"/>
</dbReference>
<dbReference type="PANTHER" id="PTHR42717:SF1">
    <property type="entry name" value="IMIDAZOLONEPROPIONASE AND RELATED AMIDOHYDROLASES"/>
    <property type="match status" value="1"/>
</dbReference>
<organism evidence="2 3">
    <name type="scientific">Candidatus Enterocloster faecavium</name>
    <dbReference type="NCBI Taxonomy" id="2838560"/>
    <lineage>
        <taxon>Bacteria</taxon>
        <taxon>Bacillati</taxon>
        <taxon>Bacillota</taxon>
        <taxon>Clostridia</taxon>
        <taxon>Lachnospirales</taxon>
        <taxon>Lachnospiraceae</taxon>
        <taxon>Enterocloster</taxon>
    </lineage>
</organism>
<dbReference type="Gene3D" id="3.20.20.140">
    <property type="entry name" value="Metal-dependent hydrolases"/>
    <property type="match status" value="1"/>
</dbReference>
<dbReference type="AlphaFoldDB" id="A0A9D2RJV4"/>
<dbReference type="InterPro" id="IPR011059">
    <property type="entry name" value="Metal-dep_hydrolase_composite"/>
</dbReference>
<evidence type="ECO:0000313" key="3">
    <source>
        <dbReference type="Proteomes" id="UP000886804"/>
    </source>
</evidence>
<reference evidence="2" key="2">
    <citation type="submission" date="2021-04" db="EMBL/GenBank/DDBJ databases">
        <authorList>
            <person name="Gilroy R."/>
        </authorList>
    </citation>
    <scope>NUCLEOTIDE SEQUENCE</scope>
    <source>
        <strain evidence="2">CHK188-4685</strain>
    </source>
</reference>
<dbReference type="Pfam" id="PF01979">
    <property type="entry name" value="Amidohydro_1"/>
    <property type="match status" value="1"/>
</dbReference>
<dbReference type="GO" id="GO:0019213">
    <property type="term" value="F:deacetylase activity"/>
    <property type="evidence" value="ECO:0007669"/>
    <property type="project" value="InterPro"/>
</dbReference>
<sequence length="385" mass="42659">MAFIVNCYDLLIKNGTVIDPANGINGKRDIGIYASKIADVFEPGTKPGKICGRKVIDATGKYIVPGLVDGHVHVLPGLRFEYPIDEMWKRGITACLDMGSQTSASFNRTRKIIDEAPCVINACLGLSNMAETQGEIPRYTILDKEVNKEKIKELFEIHSDVLVGIKVFVGHGDSPTAELTHAVMKKAREVCDYVGCRMFVHVANPDIPFPELIPYFNPGDNFTHTYNKGNILNEKGEVYPEAWEAKKRGVLFDSARGSRNWSAEVAKQAFAQGFYPDVITDDLTCLSNDPNTSRLTVHMSECMAMGMSLEDVLYAATNVPASYMKGVTVGIKRGLDANITILDISDNGHQFVDAFGVPYEGKYFMEPRTTIIKGKIMYNEIKTDY</sequence>